<proteinExistence type="predicted"/>
<dbReference type="AlphaFoldDB" id="A0A193G0K5"/>
<dbReference type="Pfam" id="PF00583">
    <property type="entry name" value="Acetyltransf_1"/>
    <property type="match status" value="1"/>
</dbReference>
<protein>
    <submittedName>
        <fullName evidence="2">GCN5 family acetyltransferase</fullName>
    </submittedName>
</protein>
<dbReference type="EMBL" id="CP016171">
    <property type="protein sequence ID" value="ANN73395.1"/>
    <property type="molecule type" value="Genomic_DNA"/>
</dbReference>
<evidence type="ECO:0000259" key="1">
    <source>
        <dbReference type="PROSITE" id="PS51186"/>
    </source>
</evidence>
<keyword evidence="2" id="KW-0808">Transferase</keyword>
<gene>
    <name evidence="2" type="ORF">BAU08_20420</name>
</gene>
<accession>A0A193G0K5</accession>
<dbReference type="PROSITE" id="PS51186">
    <property type="entry name" value="GNAT"/>
    <property type="match status" value="1"/>
</dbReference>
<dbReference type="GO" id="GO:0016747">
    <property type="term" value="F:acyltransferase activity, transferring groups other than amino-acyl groups"/>
    <property type="evidence" value="ECO:0007669"/>
    <property type="project" value="InterPro"/>
</dbReference>
<dbReference type="STRING" id="463025.BAU08_20420"/>
<dbReference type="InterPro" id="IPR016181">
    <property type="entry name" value="Acyl_CoA_acyltransferase"/>
</dbReference>
<dbReference type="SUPFAM" id="SSF55729">
    <property type="entry name" value="Acyl-CoA N-acyltransferases (Nat)"/>
    <property type="match status" value="1"/>
</dbReference>
<sequence length="150" mass="17333">MKVEDRTLRHVETEDDLRACFPVMHELRPHLRDDRDFAARVERMRRDGYRLLGGWRDGAPVALAGYRLQENLVYGSFLYVDDLVVKEGLRGGKWGARLLREVGEIARREGCARLVLDTALSNALAQRFYFREGLLTGTMRFHKVLERDAA</sequence>
<dbReference type="InterPro" id="IPR000182">
    <property type="entry name" value="GNAT_dom"/>
</dbReference>
<organism evidence="2 3">
    <name type="scientific">Bordetella bronchialis</name>
    <dbReference type="NCBI Taxonomy" id="463025"/>
    <lineage>
        <taxon>Bacteria</taxon>
        <taxon>Pseudomonadati</taxon>
        <taxon>Pseudomonadota</taxon>
        <taxon>Betaproteobacteria</taxon>
        <taxon>Burkholderiales</taxon>
        <taxon>Alcaligenaceae</taxon>
        <taxon>Bordetella</taxon>
    </lineage>
</organism>
<dbReference type="Gene3D" id="3.40.630.30">
    <property type="match status" value="1"/>
</dbReference>
<feature type="domain" description="N-acetyltransferase" evidence="1">
    <location>
        <begin position="6"/>
        <end position="150"/>
    </location>
</feature>
<dbReference type="CDD" id="cd04301">
    <property type="entry name" value="NAT_SF"/>
    <property type="match status" value="1"/>
</dbReference>
<reference evidence="2 3" key="1">
    <citation type="submission" date="2016-06" db="EMBL/GenBank/DDBJ databases">
        <title>Complete genome sequences of Bordetella bronchialis and Bordetella flabilis.</title>
        <authorList>
            <person name="LiPuma J.J."/>
            <person name="Spilker T."/>
        </authorList>
    </citation>
    <scope>NUCLEOTIDE SEQUENCE [LARGE SCALE GENOMIC DNA]</scope>
    <source>
        <strain evidence="2 3">AU17976</strain>
    </source>
</reference>
<evidence type="ECO:0000313" key="2">
    <source>
        <dbReference type="EMBL" id="ANN73395.1"/>
    </source>
</evidence>
<evidence type="ECO:0000313" key="3">
    <source>
        <dbReference type="Proteomes" id="UP000092213"/>
    </source>
</evidence>
<name>A0A193G0K5_9BORD</name>
<dbReference type="RefSeq" id="WP_066671336.1">
    <property type="nucleotide sequence ID" value="NZ_CP016171.1"/>
</dbReference>
<dbReference type="Proteomes" id="UP000092213">
    <property type="component" value="Chromosome"/>
</dbReference>